<evidence type="ECO:0000313" key="15">
    <source>
        <dbReference type="Proteomes" id="UP000003277"/>
    </source>
</evidence>
<dbReference type="RefSeq" id="WP_008860452.1">
    <property type="nucleotide sequence ID" value="NZ_JH591189.1"/>
</dbReference>
<dbReference type="HAMAP" id="MF_00409">
    <property type="entry name" value="LpxK"/>
    <property type="match status" value="1"/>
</dbReference>
<dbReference type="eggNOG" id="COG1663">
    <property type="taxonomic scope" value="Bacteria"/>
</dbReference>
<dbReference type="STRING" id="742743.HMPREF9453_01958"/>
<evidence type="ECO:0000256" key="1">
    <source>
        <dbReference type="ARBA" id="ARBA00002274"/>
    </source>
</evidence>
<dbReference type="UniPathway" id="UPA00359">
    <property type="reaction ID" value="UER00482"/>
</dbReference>
<comment type="caution">
    <text evidence="14">The sequence shown here is derived from an EMBL/GenBank/DDBJ whole genome shotgun (WGS) entry which is preliminary data.</text>
</comment>
<evidence type="ECO:0000256" key="4">
    <source>
        <dbReference type="ARBA" id="ARBA00016436"/>
    </source>
</evidence>
<evidence type="ECO:0000256" key="13">
    <source>
        <dbReference type="HAMAP-Rule" id="MF_00409"/>
    </source>
</evidence>
<keyword evidence="10 13" id="KW-0067">ATP-binding</keyword>
<accession>H1D2X0</accession>
<dbReference type="PANTHER" id="PTHR42724:SF1">
    <property type="entry name" value="TETRAACYLDISACCHARIDE 4'-KINASE, MITOCHONDRIAL-RELATED"/>
    <property type="match status" value="1"/>
</dbReference>
<dbReference type="GO" id="GO:0005524">
    <property type="term" value="F:ATP binding"/>
    <property type="evidence" value="ECO:0007669"/>
    <property type="project" value="UniProtKB-UniRule"/>
</dbReference>
<evidence type="ECO:0000256" key="7">
    <source>
        <dbReference type="ARBA" id="ARBA00022679"/>
    </source>
</evidence>
<dbReference type="InterPro" id="IPR003758">
    <property type="entry name" value="LpxK"/>
</dbReference>
<dbReference type="Gene3D" id="3.40.50.300">
    <property type="entry name" value="P-loop containing nucleotide triphosphate hydrolases"/>
    <property type="match status" value="1"/>
</dbReference>
<comment type="catalytic activity">
    <reaction evidence="13">
        <text>a lipid A disaccharide + ATP = a lipid IVA + ADP + H(+)</text>
        <dbReference type="Rhea" id="RHEA:67840"/>
        <dbReference type="ChEBI" id="CHEBI:15378"/>
        <dbReference type="ChEBI" id="CHEBI:30616"/>
        <dbReference type="ChEBI" id="CHEBI:176343"/>
        <dbReference type="ChEBI" id="CHEBI:176425"/>
        <dbReference type="ChEBI" id="CHEBI:456216"/>
        <dbReference type="EC" id="2.7.1.130"/>
    </reaction>
</comment>
<evidence type="ECO:0000256" key="12">
    <source>
        <dbReference type="ARBA" id="ARBA00029757"/>
    </source>
</evidence>
<dbReference type="HOGENOM" id="CLU_038816_6_0_9"/>
<dbReference type="OrthoDB" id="9789797at2"/>
<dbReference type="SUPFAM" id="SSF52540">
    <property type="entry name" value="P-loop containing nucleoside triphosphate hydrolases"/>
    <property type="match status" value="1"/>
</dbReference>
<evidence type="ECO:0000256" key="8">
    <source>
        <dbReference type="ARBA" id="ARBA00022741"/>
    </source>
</evidence>
<dbReference type="GO" id="GO:0005886">
    <property type="term" value="C:plasma membrane"/>
    <property type="evidence" value="ECO:0007669"/>
    <property type="project" value="TreeGrafter"/>
</dbReference>
<evidence type="ECO:0000256" key="2">
    <source>
        <dbReference type="ARBA" id="ARBA00004870"/>
    </source>
</evidence>
<keyword evidence="7 13" id="KW-0808">Transferase</keyword>
<gene>
    <name evidence="13" type="primary">lpxK</name>
    <name evidence="14" type="ORF">HMPREF9453_01958</name>
</gene>
<organism evidence="14 15">
    <name type="scientific">Dialister succinatiphilus YIT 11850</name>
    <dbReference type="NCBI Taxonomy" id="742743"/>
    <lineage>
        <taxon>Bacteria</taxon>
        <taxon>Bacillati</taxon>
        <taxon>Bacillota</taxon>
        <taxon>Negativicutes</taxon>
        <taxon>Veillonellales</taxon>
        <taxon>Veillonellaceae</taxon>
        <taxon>Dialister</taxon>
    </lineage>
</organism>
<keyword evidence="6 13" id="KW-0441">Lipid A biosynthesis</keyword>
<protein>
    <recommendedName>
        <fullName evidence="4 13">Tetraacyldisaccharide 4'-kinase</fullName>
        <ecNumber evidence="3 13">2.7.1.130</ecNumber>
    </recommendedName>
    <alternativeName>
        <fullName evidence="12 13">Lipid A 4'-kinase</fullName>
    </alternativeName>
</protein>
<evidence type="ECO:0000256" key="5">
    <source>
        <dbReference type="ARBA" id="ARBA00022516"/>
    </source>
</evidence>
<dbReference type="AlphaFoldDB" id="H1D2X0"/>
<keyword evidence="8 13" id="KW-0547">Nucleotide-binding</keyword>
<dbReference type="PANTHER" id="PTHR42724">
    <property type="entry name" value="TETRAACYLDISACCHARIDE 4'-KINASE"/>
    <property type="match status" value="1"/>
</dbReference>
<dbReference type="PATRIC" id="fig|742743.3.peg.1972"/>
<dbReference type="EC" id="2.7.1.130" evidence="3 13"/>
<comment type="pathway">
    <text evidence="2 13">Glycolipid biosynthesis; lipid IV(A) biosynthesis; lipid IV(A) from (3R)-3-hydroxytetradecanoyl-[acyl-carrier-protein] and UDP-N-acetyl-alpha-D-glucosamine: step 6/6.</text>
</comment>
<keyword evidence="11 13" id="KW-0443">Lipid metabolism</keyword>
<keyword evidence="9 13" id="KW-0418">Kinase</keyword>
<dbReference type="GO" id="GO:0009029">
    <property type="term" value="F:lipid-A 4'-kinase activity"/>
    <property type="evidence" value="ECO:0007669"/>
    <property type="project" value="UniProtKB-UniRule"/>
</dbReference>
<name>H1D2X0_9FIRM</name>
<comment type="function">
    <text evidence="1 13">Transfers the gamma-phosphate of ATP to the 4'-position of a tetraacyldisaccharide 1-phosphate intermediate (termed DS-1-P) to form tetraacyldisaccharide 1,4'-bis-phosphate (lipid IVA).</text>
</comment>
<keyword evidence="15" id="KW-1185">Reference proteome</keyword>
<reference evidence="14 15" key="1">
    <citation type="submission" date="2011-11" db="EMBL/GenBank/DDBJ databases">
        <title>The Genome Sequence of Dialister succinatiphilus YIT 11850.</title>
        <authorList>
            <consortium name="The Broad Institute Genome Sequencing Platform"/>
            <person name="Earl A."/>
            <person name="Ward D."/>
            <person name="Feldgarden M."/>
            <person name="Gevers D."/>
            <person name="Morotomi M."/>
            <person name="Young S.K."/>
            <person name="Zeng Q."/>
            <person name="Gargeya S."/>
            <person name="Fitzgerald M."/>
            <person name="Haas B."/>
            <person name="Abouelleil A."/>
            <person name="Alvarado L."/>
            <person name="Arachchi H.M."/>
            <person name="Berlin A."/>
            <person name="Brown A."/>
            <person name="Chapman S.B."/>
            <person name="Dunbar C."/>
            <person name="Gearin G."/>
            <person name="Goldberg J."/>
            <person name="Griggs A."/>
            <person name="Gujja S."/>
            <person name="Heiman D."/>
            <person name="Howarth C."/>
            <person name="Lui A."/>
            <person name="MacDonald P.J.P."/>
            <person name="Montmayeur A."/>
            <person name="Murphy C."/>
            <person name="Neiman D."/>
            <person name="Pearson M."/>
            <person name="Priest M."/>
            <person name="Roberts A."/>
            <person name="Saif S."/>
            <person name="Shea T."/>
            <person name="Sisk P."/>
            <person name="Stolte C."/>
            <person name="Sykes S."/>
            <person name="Wortman J."/>
            <person name="Nusbaum C."/>
            <person name="Birren B."/>
        </authorList>
    </citation>
    <scope>NUCLEOTIDE SEQUENCE [LARGE SCALE GENOMIC DNA]</scope>
    <source>
        <strain evidence="14 15">YIT 11850</strain>
    </source>
</reference>
<dbReference type="EMBL" id="ADLT01000066">
    <property type="protein sequence ID" value="EHO62111.1"/>
    <property type="molecule type" value="Genomic_DNA"/>
</dbReference>
<evidence type="ECO:0000256" key="11">
    <source>
        <dbReference type="ARBA" id="ARBA00023098"/>
    </source>
</evidence>
<evidence type="ECO:0000256" key="9">
    <source>
        <dbReference type="ARBA" id="ARBA00022777"/>
    </source>
</evidence>
<feature type="binding site" evidence="13">
    <location>
        <begin position="63"/>
        <end position="70"/>
    </location>
    <ligand>
        <name>ATP</name>
        <dbReference type="ChEBI" id="CHEBI:30616"/>
    </ligand>
</feature>
<dbReference type="InterPro" id="IPR027417">
    <property type="entry name" value="P-loop_NTPase"/>
</dbReference>
<evidence type="ECO:0000313" key="14">
    <source>
        <dbReference type="EMBL" id="EHO62111.1"/>
    </source>
</evidence>
<comment type="similarity">
    <text evidence="13">Belongs to the LpxK family.</text>
</comment>
<dbReference type="GO" id="GO:0009244">
    <property type="term" value="P:lipopolysaccharide core region biosynthetic process"/>
    <property type="evidence" value="ECO:0007669"/>
    <property type="project" value="TreeGrafter"/>
</dbReference>
<dbReference type="NCBIfam" id="TIGR00682">
    <property type="entry name" value="lpxK"/>
    <property type="match status" value="1"/>
</dbReference>
<proteinExistence type="inferred from homology"/>
<sequence length="369" mass="41246">MSLENYVTGLMKNPSPDLKGRLMLSLLDKLEKLYLSQVVKRREAEEKSAEDCGIPVISVGNVTAGGTGKTPCIIKMADMLEKEGFHPAIISRGYRSGLEKEGGLVSDGKRILVSQAMAGDEPYMMALKLPHVPVLVGKDRLRSVEKAKKLKADILLMDDGFQYWKLKRDRDLVLLDCTNPFGYEHALPRGLLREPLDALRRASLFILTKSDQVNEEQVEEIRNRLEKLAPGIPVICACHRPSRAVAFAKWMERNHEGPLSQVKGKRAYLVSGIGNPAAFARTAGEAGLFLTGEMAYDDHHHYSDEDLRNVISEALKYGADMIVTTEKDAVKMMNLKEIKRAAVPLYVLEIEMAFPEGEAVLRKQWEDLK</sequence>
<dbReference type="GO" id="GO:0009245">
    <property type="term" value="P:lipid A biosynthetic process"/>
    <property type="evidence" value="ECO:0007669"/>
    <property type="project" value="UniProtKB-UniRule"/>
</dbReference>
<evidence type="ECO:0000256" key="6">
    <source>
        <dbReference type="ARBA" id="ARBA00022556"/>
    </source>
</evidence>
<dbReference type="Proteomes" id="UP000003277">
    <property type="component" value="Unassembled WGS sequence"/>
</dbReference>
<evidence type="ECO:0000256" key="3">
    <source>
        <dbReference type="ARBA" id="ARBA00012071"/>
    </source>
</evidence>
<keyword evidence="5 13" id="KW-0444">Lipid biosynthesis</keyword>
<evidence type="ECO:0000256" key="10">
    <source>
        <dbReference type="ARBA" id="ARBA00022840"/>
    </source>
</evidence>
<dbReference type="Pfam" id="PF02606">
    <property type="entry name" value="LpxK"/>
    <property type="match status" value="1"/>
</dbReference>